<dbReference type="KEGG" id="lhk:LHK_01279"/>
<dbReference type="Proteomes" id="UP000002010">
    <property type="component" value="Chromosome"/>
</dbReference>
<gene>
    <name evidence="1" type="ordered locus">LHK_01279</name>
</gene>
<protein>
    <submittedName>
        <fullName evidence="1">Uncharacterized protein</fullName>
    </submittedName>
</protein>
<keyword evidence="2" id="KW-1185">Reference proteome</keyword>
<evidence type="ECO:0000313" key="1">
    <source>
        <dbReference type="EMBL" id="ACO74269.1"/>
    </source>
</evidence>
<reference evidence="1 2" key="1">
    <citation type="journal article" date="2009" name="PLoS Genet.">
        <title>The complete genome and proteome of Laribacter hongkongensis reveal potential mechanisms for adaptations to different temperatures and habitats.</title>
        <authorList>
            <person name="Woo P.C."/>
            <person name="Lau S.K."/>
            <person name="Tse H."/>
            <person name="Teng J.L."/>
            <person name="Curreem S.O."/>
            <person name="Tsang A.K."/>
            <person name="Fan R.Y."/>
            <person name="Wong G.K."/>
            <person name="Huang Y."/>
            <person name="Loman N.J."/>
            <person name="Snyder L.A."/>
            <person name="Cai J.J."/>
            <person name="Huang J.D."/>
            <person name="Mak W."/>
            <person name="Pallen M.J."/>
            <person name="Lok S."/>
            <person name="Yuen K.Y."/>
        </authorList>
    </citation>
    <scope>NUCLEOTIDE SEQUENCE [LARGE SCALE GENOMIC DNA]</scope>
    <source>
        <strain evidence="1 2">HLHK9</strain>
    </source>
</reference>
<dbReference type="EMBL" id="CP001154">
    <property type="protein sequence ID" value="ACO74269.1"/>
    <property type="molecule type" value="Genomic_DNA"/>
</dbReference>
<accession>C1D729</accession>
<organism evidence="1 2">
    <name type="scientific">Laribacter hongkongensis (strain HLHK9)</name>
    <dbReference type="NCBI Taxonomy" id="557598"/>
    <lineage>
        <taxon>Bacteria</taxon>
        <taxon>Pseudomonadati</taxon>
        <taxon>Pseudomonadota</taxon>
        <taxon>Betaproteobacteria</taxon>
        <taxon>Neisseriales</taxon>
        <taxon>Aquaspirillaceae</taxon>
        <taxon>Laribacter</taxon>
    </lineage>
</organism>
<dbReference type="AlphaFoldDB" id="C1D729"/>
<evidence type="ECO:0000313" key="2">
    <source>
        <dbReference type="Proteomes" id="UP000002010"/>
    </source>
</evidence>
<name>C1D729_LARHH</name>
<dbReference type="HOGENOM" id="CLU_3169656_0_0_4"/>
<sequence length="47" mass="5349">MNMAVCLAGRGFQRYGLKGTLKQHGRNQITKVHSNIFMKLHCLKSMT</sequence>
<proteinExistence type="predicted"/>